<feature type="transmembrane region" description="Helical" evidence="1">
    <location>
        <begin position="6"/>
        <end position="26"/>
    </location>
</feature>
<dbReference type="EMBL" id="LGTK01000060">
    <property type="protein sequence ID" value="KPH72119.1"/>
    <property type="molecule type" value="Genomic_DNA"/>
</dbReference>
<comment type="caution">
    <text evidence="3">The sequence shown here is derived from an EMBL/GenBank/DDBJ whole genome shotgun (WGS) entry which is preliminary data.</text>
</comment>
<proteinExistence type="predicted"/>
<dbReference type="RefSeq" id="WP_060668974.1">
    <property type="nucleotide sequence ID" value="NZ_JAHHXM010000012.1"/>
</dbReference>
<name>A0ABR5MGT6_9BACI</name>
<dbReference type="Gene3D" id="2.40.128.690">
    <property type="entry name" value="YycH protein, domain 3-like"/>
    <property type="match status" value="1"/>
</dbReference>
<evidence type="ECO:0000313" key="4">
    <source>
        <dbReference type="Proteomes" id="UP000037854"/>
    </source>
</evidence>
<gene>
    <name evidence="3" type="ORF">AFL42_13955</name>
</gene>
<evidence type="ECO:0000259" key="2">
    <source>
        <dbReference type="Pfam" id="PF09648"/>
    </source>
</evidence>
<organism evidence="3 4">
    <name type="scientific">Oceanobacillus caeni</name>
    <dbReference type="NCBI Taxonomy" id="405946"/>
    <lineage>
        <taxon>Bacteria</taxon>
        <taxon>Bacillati</taxon>
        <taxon>Bacillota</taxon>
        <taxon>Bacilli</taxon>
        <taxon>Bacillales</taxon>
        <taxon>Bacillaceae</taxon>
        <taxon>Oceanobacillus</taxon>
    </lineage>
</organism>
<dbReference type="InterPro" id="IPR018604">
    <property type="entry name" value="YycI-like"/>
</dbReference>
<feature type="domain" description="Regulatory protein YycH-like" evidence="2">
    <location>
        <begin position="37"/>
        <end position="257"/>
    </location>
</feature>
<keyword evidence="1" id="KW-0472">Membrane</keyword>
<protein>
    <recommendedName>
        <fullName evidence="2">Regulatory protein YycH-like domain-containing protein</fullName>
    </recommendedName>
</protein>
<sequence length="313" mass="36422">MQWGHIKTLFILSFLILNIYLVFQFVHKQQDADLGIIFSQETTIEDQLEADNISLPELDTNVKEETYILTSERVFDEKELEKIQNKDGQQTAVINGNSIVSQLDDPIPIPKNATKQEISDLVKGQIFFPDEFVYWDWYKDLNVLIFFQQIEGRTVYYNEHGPGLLLVYLNDKNEITHYTETLLSKTDAQGSGSKPLIQQMQAIEALYNSNDLHPNDKVTKIELGYYSRLIEEGEQVFAPTWNVTVNGGERNYFINAIEGFTFSSFDKTFLNTMIEDNIYKIHSLDDKDEKKFEPFLDLLNKKQQFKNRSEIEK</sequence>
<keyword evidence="1" id="KW-1133">Transmembrane helix</keyword>
<evidence type="ECO:0000313" key="3">
    <source>
        <dbReference type="EMBL" id="KPH72119.1"/>
    </source>
</evidence>
<evidence type="ECO:0000256" key="1">
    <source>
        <dbReference type="SAM" id="Phobius"/>
    </source>
</evidence>
<reference evidence="3 4" key="1">
    <citation type="submission" date="2015-07" db="EMBL/GenBank/DDBJ databases">
        <title>High-quality draft genome sequence of Oceanobacillus caeni HM6, a bacillus isolated from a human feces.</title>
        <authorList>
            <person name="Kumar J."/>
            <person name="Verma M.K."/>
            <person name="Pandey R."/>
            <person name="Bhambi M."/>
            <person name="Chauhan N."/>
        </authorList>
    </citation>
    <scope>NUCLEOTIDE SEQUENCE [LARGE SCALE GENOMIC DNA]</scope>
    <source>
        <strain evidence="3 4">HM6</strain>
    </source>
</reference>
<accession>A0ABR5MGT6</accession>
<dbReference type="Pfam" id="PF09648">
    <property type="entry name" value="YycI"/>
    <property type="match status" value="1"/>
</dbReference>
<dbReference type="Proteomes" id="UP000037854">
    <property type="component" value="Unassembled WGS sequence"/>
</dbReference>
<keyword evidence="4" id="KW-1185">Reference proteome</keyword>
<keyword evidence="1" id="KW-0812">Transmembrane</keyword>